<feature type="transmembrane region" description="Helical" evidence="1">
    <location>
        <begin position="411"/>
        <end position="431"/>
    </location>
</feature>
<dbReference type="RefSeq" id="WP_281833852.1">
    <property type="nucleotide sequence ID" value="NZ_BSDY01000003.1"/>
</dbReference>
<organism evidence="2 3">
    <name type="scientific">Propionigenium maris DSM 9537</name>
    <dbReference type="NCBI Taxonomy" id="1123000"/>
    <lineage>
        <taxon>Bacteria</taxon>
        <taxon>Fusobacteriati</taxon>
        <taxon>Fusobacteriota</taxon>
        <taxon>Fusobacteriia</taxon>
        <taxon>Fusobacteriales</taxon>
        <taxon>Fusobacteriaceae</taxon>
        <taxon>Propionigenium</taxon>
    </lineage>
</organism>
<proteinExistence type="predicted"/>
<evidence type="ECO:0000313" key="2">
    <source>
        <dbReference type="EMBL" id="GLI55414.1"/>
    </source>
</evidence>
<dbReference type="Pfam" id="PF13584">
    <property type="entry name" value="BatD"/>
    <property type="match status" value="2"/>
</dbReference>
<dbReference type="PANTHER" id="PTHR40940">
    <property type="entry name" value="PROTEIN BATD-RELATED"/>
    <property type="match status" value="1"/>
</dbReference>
<accession>A0A9W6LM50</accession>
<keyword evidence="1" id="KW-0812">Transmembrane</keyword>
<dbReference type="InterPro" id="IPR025738">
    <property type="entry name" value="BatD"/>
</dbReference>
<reference evidence="2" key="1">
    <citation type="submission" date="2022-12" db="EMBL/GenBank/DDBJ databases">
        <title>Reference genome sequencing for broad-spectrum identification of bacterial and archaeal isolates by mass spectrometry.</title>
        <authorList>
            <person name="Sekiguchi Y."/>
            <person name="Tourlousse D.M."/>
        </authorList>
    </citation>
    <scope>NUCLEOTIDE SEQUENCE</scope>
    <source>
        <strain evidence="2">10succ1</strain>
    </source>
</reference>
<evidence type="ECO:0008006" key="4">
    <source>
        <dbReference type="Google" id="ProtNLM"/>
    </source>
</evidence>
<name>A0A9W6LM50_9FUSO</name>
<dbReference type="AlphaFoldDB" id="A0A9W6LM50"/>
<keyword evidence="1" id="KW-1133">Transmembrane helix</keyword>
<comment type="caution">
    <text evidence="2">The sequence shown here is derived from an EMBL/GenBank/DDBJ whole genome shotgun (WGS) entry which is preliminary data.</text>
</comment>
<evidence type="ECO:0000313" key="3">
    <source>
        <dbReference type="Proteomes" id="UP001144471"/>
    </source>
</evidence>
<dbReference type="Proteomes" id="UP001144471">
    <property type="component" value="Unassembled WGS sequence"/>
</dbReference>
<evidence type="ECO:0000256" key="1">
    <source>
        <dbReference type="SAM" id="Phobius"/>
    </source>
</evidence>
<keyword evidence="3" id="KW-1185">Reference proteome</keyword>
<protein>
    <recommendedName>
        <fullName evidence="4">Oxygen tolerance</fullName>
    </recommendedName>
</protein>
<dbReference type="PANTHER" id="PTHR40940:SF2">
    <property type="entry name" value="BATD"/>
    <property type="match status" value="1"/>
</dbReference>
<keyword evidence="1" id="KW-0472">Membrane</keyword>
<dbReference type="EMBL" id="BSDY01000003">
    <property type="protein sequence ID" value="GLI55414.1"/>
    <property type="molecule type" value="Genomic_DNA"/>
</dbReference>
<gene>
    <name evidence="2" type="ORF">PM10SUCC1_09280</name>
</gene>
<sequence length="519" mass="58259">MKPGKKLILFLLLCITNLLYGEIFIEADRSRIAVGETLNLRVTMEGKIKYDIENIENFRLLSHYSSSNKSIINGKSSSSYTDTYQAMALKEGTFPLKAVGGGEKSNTISIQVGAQSATPVSERKYFIQITPEREDYYFGEKIPYTESLVTTVSLQDIDYLERPSFGDISITDVNPGRRIGALQNRTKVGDREALNIVLYQGILEPSSSGSREIGGSVVRVSAEGRDFFSRHSENLAGEKRRIDILPLPEGAPADFKNIVGTLEGTSTLDRSSVAVGEAATLTVDLSGSGNLSSLKEIISGRSSDFSIYENIVNQEEWIEGDTYQNRKVFQVAFIPKKSGRLRTPEISIPYFDTRERKYKNFVVESREIEVDGDPAVVQGGTPVLPQVTASTESVEISVIPEPVPESTHKNWIIIALASLVIIQGGVILYLLRDRFRKGRGRIYSIKNLKRSKNNQEFYENYCAFMKERYNFNPKAQSGERLKSKELQSIHREVEEKRFRGEEIDRKKVIDELLKAQSTE</sequence>